<proteinExistence type="predicted"/>
<dbReference type="HOGENOM" id="CLU_906105_0_0_1"/>
<dbReference type="KEGG" id="bcom:BAUCODRAFT_353117"/>
<dbReference type="Proteomes" id="UP000011761">
    <property type="component" value="Unassembled WGS sequence"/>
</dbReference>
<organism evidence="2 3">
    <name type="scientific">Baudoinia panamericana (strain UAMH 10762)</name>
    <name type="common">Angels' share fungus</name>
    <name type="synonym">Baudoinia compniacensis (strain UAMH 10762)</name>
    <dbReference type="NCBI Taxonomy" id="717646"/>
    <lineage>
        <taxon>Eukaryota</taxon>
        <taxon>Fungi</taxon>
        <taxon>Dikarya</taxon>
        <taxon>Ascomycota</taxon>
        <taxon>Pezizomycotina</taxon>
        <taxon>Dothideomycetes</taxon>
        <taxon>Dothideomycetidae</taxon>
        <taxon>Mycosphaerellales</taxon>
        <taxon>Teratosphaeriaceae</taxon>
        <taxon>Baudoinia</taxon>
    </lineage>
</organism>
<reference evidence="2 3" key="1">
    <citation type="journal article" date="2012" name="PLoS Pathog.">
        <title>Diverse lifestyles and strategies of plant pathogenesis encoded in the genomes of eighteen Dothideomycetes fungi.</title>
        <authorList>
            <person name="Ohm R.A."/>
            <person name="Feau N."/>
            <person name="Henrissat B."/>
            <person name="Schoch C.L."/>
            <person name="Horwitz B.A."/>
            <person name="Barry K.W."/>
            <person name="Condon B.J."/>
            <person name="Copeland A.C."/>
            <person name="Dhillon B."/>
            <person name="Glaser F."/>
            <person name="Hesse C.N."/>
            <person name="Kosti I."/>
            <person name="LaButti K."/>
            <person name="Lindquist E.A."/>
            <person name="Lucas S."/>
            <person name="Salamov A.A."/>
            <person name="Bradshaw R.E."/>
            <person name="Ciuffetti L."/>
            <person name="Hamelin R.C."/>
            <person name="Kema G.H.J."/>
            <person name="Lawrence C."/>
            <person name="Scott J.A."/>
            <person name="Spatafora J.W."/>
            <person name="Turgeon B.G."/>
            <person name="de Wit P.J.G.M."/>
            <person name="Zhong S."/>
            <person name="Goodwin S.B."/>
            <person name="Grigoriev I.V."/>
        </authorList>
    </citation>
    <scope>NUCLEOTIDE SEQUENCE [LARGE SCALE GENOMIC DNA]</scope>
    <source>
        <strain evidence="2 3">UAMH 10762</strain>
    </source>
</reference>
<protein>
    <submittedName>
        <fullName evidence="2">Uncharacterized protein</fullName>
    </submittedName>
</protein>
<evidence type="ECO:0000313" key="2">
    <source>
        <dbReference type="EMBL" id="EMC99862.1"/>
    </source>
</evidence>
<gene>
    <name evidence="2" type="ORF">BAUCODRAFT_353117</name>
</gene>
<sequence length="307" mass="35211">MTSYDPIRVAHDQLRKTTFRPHHMTKVLYPDLSILLGDESGYSLDDMNGNPMTKHLYEPLPLIHDNAVEAHAGRDNEEETSFFTITAAQPFPGGHLELSTTEVAFHSLIEDMCVVEVYMGHSTVSMVTYEVQNETSGVVTVWARLKRVTKLLHPGGVWDENAREYELPLRILHKFHNENPSLHWLTYLVLLSTRQTDRAYRHVRVQLASFEERDWTQPRFKPKRKQDATRLLEPKLEPVILNGEGCCICGEQDAPDLIALPCDRRTGPRSSHLPPLPHQDLPQARGRRPALRSDRRRLPPRRSLQGL</sequence>
<evidence type="ECO:0000313" key="3">
    <source>
        <dbReference type="Proteomes" id="UP000011761"/>
    </source>
</evidence>
<name>M2LYT1_BAUPA</name>
<dbReference type="EMBL" id="KB445551">
    <property type="protein sequence ID" value="EMC99862.1"/>
    <property type="molecule type" value="Genomic_DNA"/>
</dbReference>
<dbReference type="AlphaFoldDB" id="M2LYT1"/>
<keyword evidence="3" id="KW-1185">Reference proteome</keyword>
<feature type="region of interest" description="Disordered" evidence="1">
    <location>
        <begin position="261"/>
        <end position="307"/>
    </location>
</feature>
<dbReference type="GeneID" id="19112664"/>
<dbReference type="OrthoDB" id="3925434at2759"/>
<accession>M2LYT1</accession>
<dbReference type="RefSeq" id="XP_007673364.1">
    <property type="nucleotide sequence ID" value="XM_007675174.1"/>
</dbReference>
<evidence type="ECO:0000256" key="1">
    <source>
        <dbReference type="SAM" id="MobiDB-lite"/>
    </source>
</evidence>